<gene>
    <name evidence="1" type="ORF">HF086_002171</name>
</gene>
<proteinExistence type="predicted"/>
<sequence length="137" mass="16015">MKCGRRRRGWAKEIKRQQEEVIARDRKKEKEEERSLYAFLSRIRLNIALDALHAVRCVARSTDRARITHAMLQDAVLAHHRRSLLAENNNTTLLRTYKSPLDDQNMTGQNVKVNSICPKHIRKSLELNMGEKIVEKK</sequence>
<protein>
    <submittedName>
        <fullName evidence="1">Uncharacterized protein</fullName>
    </submittedName>
</protein>
<reference evidence="1" key="1">
    <citation type="journal article" date="2021" name="G3 (Bethesda)">
        <title>Genome and transcriptome analysis of the beet armyworm Spodoptera exigua reveals targets for pest control. .</title>
        <authorList>
            <person name="Simon S."/>
            <person name="Breeschoten T."/>
            <person name="Jansen H.J."/>
            <person name="Dirks R.P."/>
            <person name="Schranz M.E."/>
            <person name="Ros V.I.D."/>
        </authorList>
    </citation>
    <scope>NUCLEOTIDE SEQUENCE</scope>
    <source>
        <strain evidence="1">TB_SE_WUR_2020</strain>
    </source>
</reference>
<organism evidence="1 2">
    <name type="scientific">Spodoptera exigua</name>
    <name type="common">Beet armyworm</name>
    <name type="synonym">Noctua fulgens</name>
    <dbReference type="NCBI Taxonomy" id="7107"/>
    <lineage>
        <taxon>Eukaryota</taxon>
        <taxon>Metazoa</taxon>
        <taxon>Ecdysozoa</taxon>
        <taxon>Arthropoda</taxon>
        <taxon>Hexapoda</taxon>
        <taxon>Insecta</taxon>
        <taxon>Pterygota</taxon>
        <taxon>Neoptera</taxon>
        <taxon>Endopterygota</taxon>
        <taxon>Lepidoptera</taxon>
        <taxon>Glossata</taxon>
        <taxon>Ditrysia</taxon>
        <taxon>Noctuoidea</taxon>
        <taxon>Noctuidae</taxon>
        <taxon>Amphipyrinae</taxon>
        <taxon>Spodoptera</taxon>
    </lineage>
</organism>
<evidence type="ECO:0000313" key="2">
    <source>
        <dbReference type="Proteomes" id="UP000814243"/>
    </source>
</evidence>
<evidence type="ECO:0000313" key="1">
    <source>
        <dbReference type="EMBL" id="KAH9636471.1"/>
    </source>
</evidence>
<comment type="caution">
    <text evidence="1">The sequence shown here is derived from an EMBL/GenBank/DDBJ whole genome shotgun (WGS) entry which is preliminary data.</text>
</comment>
<dbReference type="EMBL" id="JACEFF010000498">
    <property type="protein sequence ID" value="KAH9636471.1"/>
    <property type="molecule type" value="Genomic_DNA"/>
</dbReference>
<name>A0A922MHA4_SPOEX</name>
<dbReference type="AlphaFoldDB" id="A0A922MHA4"/>
<accession>A0A922MHA4</accession>
<dbReference type="Proteomes" id="UP000814243">
    <property type="component" value="Unassembled WGS sequence"/>
</dbReference>